<accession>S0EVK4</accession>
<proteinExistence type="predicted"/>
<reference evidence="2" key="1">
    <citation type="submission" date="2013-03" db="EMBL/GenBank/DDBJ databases">
        <title>Genome sequence of Chthonomonas calidirosea, the first sequenced genome from the Armatimonadetes phylum (formally candidate division OP10).</title>
        <authorList>
            <person name="Lee K.C.Y."/>
            <person name="Morgan X.C."/>
            <person name="Dunfield P.F."/>
            <person name="Tamas I."/>
            <person name="Houghton K.M."/>
            <person name="Vyssotski M."/>
            <person name="Ryan J.L.J."/>
            <person name="Lagutin K."/>
            <person name="McDonald I.R."/>
            <person name="Stott M.B."/>
        </authorList>
    </citation>
    <scope>NUCLEOTIDE SEQUENCE [LARGE SCALE GENOMIC DNA]</scope>
    <source>
        <strain evidence="2">DSM 23976 / ICMP 18418 / T49</strain>
    </source>
</reference>
<dbReference type="Gene3D" id="3.40.50.1820">
    <property type="entry name" value="alpha/beta hydrolase"/>
    <property type="match status" value="1"/>
</dbReference>
<keyword evidence="2" id="KW-1185">Reference proteome</keyword>
<dbReference type="eggNOG" id="COG3545">
    <property type="taxonomic scope" value="Bacteria"/>
</dbReference>
<gene>
    <name evidence="1" type="ORF">CCALI_02027</name>
</gene>
<evidence type="ECO:0000313" key="2">
    <source>
        <dbReference type="Proteomes" id="UP000014227"/>
    </source>
</evidence>
<name>S0EVK4_CHTCT</name>
<dbReference type="AlphaFoldDB" id="S0EVK4"/>
<dbReference type="EMBL" id="HF951689">
    <property type="protein sequence ID" value="CCW35834.1"/>
    <property type="molecule type" value="Genomic_DNA"/>
</dbReference>
<dbReference type="InParanoid" id="S0EVK4"/>
<dbReference type="GO" id="GO:0016787">
    <property type="term" value="F:hydrolase activity"/>
    <property type="evidence" value="ECO:0007669"/>
    <property type="project" value="UniProtKB-KW"/>
</dbReference>
<dbReference type="FunCoup" id="S0EVK4">
    <property type="interactions" value="13"/>
</dbReference>
<dbReference type="Pfam" id="PF06821">
    <property type="entry name" value="Ser_hydrolase"/>
    <property type="match status" value="1"/>
</dbReference>
<dbReference type="SUPFAM" id="SSF53474">
    <property type="entry name" value="alpha/beta-Hydrolases"/>
    <property type="match status" value="1"/>
</dbReference>
<sequence>MENRVVLILHGWGGNAPEHWQEHLYERLTAEQVPVYYPEMPNPSAPELNAWLSAIRREIGMIRDHHVGEPLTVVAHSLGCIAWIHLVSSCGTDADPIAERVLLVAPPYIMPQAPPTEAPAGVTSFYPLPIYPGVLHAVCPQTVLVASDNDDYATFDQSAGLAQALGIPIYKLEGAGHISPYYGYGKWPWVEEWCLGRAELPPQPR</sequence>
<dbReference type="HOGENOM" id="CLU_088863_3_0_0"/>
<dbReference type="KEGG" id="ccz:CCALI_02027"/>
<evidence type="ECO:0000313" key="1">
    <source>
        <dbReference type="EMBL" id="CCW35834.1"/>
    </source>
</evidence>
<dbReference type="PANTHER" id="PTHR15394">
    <property type="entry name" value="SERINE HYDROLASE RBBP9"/>
    <property type="match status" value="1"/>
</dbReference>
<dbReference type="InterPro" id="IPR029058">
    <property type="entry name" value="AB_hydrolase_fold"/>
</dbReference>
<dbReference type="STRING" id="454171.CP488_02062"/>
<dbReference type="PATRIC" id="fig|1303518.3.peg.2093"/>
<keyword evidence="1" id="KW-0378">Hydrolase</keyword>
<dbReference type="PANTHER" id="PTHR15394:SF3">
    <property type="entry name" value="SERINE HYDROLASE RBBP9"/>
    <property type="match status" value="1"/>
</dbReference>
<organism evidence="1 2">
    <name type="scientific">Chthonomonas calidirosea (strain DSM 23976 / ICMP 18418 / T49)</name>
    <dbReference type="NCBI Taxonomy" id="1303518"/>
    <lineage>
        <taxon>Bacteria</taxon>
        <taxon>Bacillati</taxon>
        <taxon>Armatimonadota</taxon>
        <taxon>Chthonomonadia</taxon>
        <taxon>Chthonomonadales</taxon>
        <taxon>Chthonomonadaceae</taxon>
        <taxon>Chthonomonas</taxon>
    </lineage>
</organism>
<protein>
    <submittedName>
        <fullName evidence="1">Predicted esterase of the alpha/beta hydrolase fold</fullName>
    </submittedName>
</protein>
<dbReference type="OrthoDB" id="9804993at2"/>
<dbReference type="Proteomes" id="UP000014227">
    <property type="component" value="Chromosome I"/>
</dbReference>
<dbReference type="InterPro" id="IPR010662">
    <property type="entry name" value="RBBP9/YdeN"/>
</dbReference>
<dbReference type="RefSeq" id="WP_016483358.1">
    <property type="nucleotide sequence ID" value="NC_021487.1"/>
</dbReference>